<dbReference type="RefSeq" id="WP_238314124.1">
    <property type="nucleotide sequence ID" value="NZ_BPQV01000016.1"/>
</dbReference>
<gene>
    <name evidence="1" type="ORF">LKMONMHP_4384</name>
</gene>
<dbReference type="Proteomes" id="UP001055156">
    <property type="component" value="Unassembled WGS sequence"/>
</dbReference>
<dbReference type="InterPro" id="IPR053745">
    <property type="entry name" value="Viral_Tail_Comp_sf"/>
</dbReference>
<dbReference type="EMBL" id="BPQV01000016">
    <property type="protein sequence ID" value="GJE29502.1"/>
    <property type="molecule type" value="Genomic_DNA"/>
</dbReference>
<dbReference type="Gene3D" id="3.30.2000.30">
    <property type="match status" value="1"/>
</dbReference>
<organism evidence="1 2">
    <name type="scientific">Methylobacterium organophilum</name>
    <dbReference type="NCBI Taxonomy" id="410"/>
    <lineage>
        <taxon>Bacteria</taxon>
        <taxon>Pseudomonadati</taxon>
        <taxon>Pseudomonadota</taxon>
        <taxon>Alphaproteobacteria</taxon>
        <taxon>Hyphomicrobiales</taxon>
        <taxon>Methylobacteriaceae</taxon>
        <taxon>Methylobacterium</taxon>
    </lineage>
</organism>
<proteinExistence type="predicted"/>
<dbReference type="InterPro" id="IPR021508">
    <property type="entry name" value="Gp17-like"/>
</dbReference>
<accession>A0ABQ4TCU3</accession>
<keyword evidence="2" id="KW-1185">Reference proteome</keyword>
<reference evidence="1" key="2">
    <citation type="submission" date="2021-08" db="EMBL/GenBank/DDBJ databases">
        <authorList>
            <person name="Tani A."/>
            <person name="Ola A."/>
            <person name="Ogura Y."/>
            <person name="Katsura K."/>
            <person name="Hayashi T."/>
        </authorList>
    </citation>
    <scope>NUCLEOTIDE SEQUENCE</scope>
    <source>
        <strain evidence="1">NBRC 15689</strain>
    </source>
</reference>
<evidence type="ECO:0008006" key="3">
    <source>
        <dbReference type="Google" id="ProtNLM"/>
    </source>
</evidence>
<evidence type="ECO:0000313" key="1">
    <source>
        <dbReference type="EMBL" id="GJE29502.1"/>
    </source>
</evidence>
<sequence length="136" mass="14017">MSPLLALRGAILARLSGDTALAALMGGQVRLYDEPPRGAAPVYAVFGPAEARDDSVDGARRHRHALDLVIHGRPGSARSALEAAEAVAARLETGAPAPQGHALVSFRIARTSAARDAATGETRAVLAFEAVTETIA</sequence>
<dbReference type="Pfam" id="PF11367">
    <property type="entry name" value="Tail_completion_gp17"/>
    <property type="match status" value="1"/>
</dbReference>
<protein>
    <recommendedName>
        <fullName evidence="3">DUF3168 domain-containing protein</fullName>
    </recommendedName>
</protein>
<name>A0ABQ4TCU3_METOR</name>
<evidence type="ECO:0000313" key="2">
    <source>
        <dbReference type="Proteomes" id="UP001055156"/>
    </source>
</evidence>
<reference evidence="1" key="1">
    <citation type="journal article" date="2021" name="Front. Microbiol.">
        <title>Comprehensive Comparative Genomics and Phenotyping of Methylobacterium Species.</title>
        <authorList>
            <person name="Alessa O."/>
            <person name="Ogura Y."/>
            <person name="Fujitani Y."/>
            <person name="Takami H."/>
            <person name="Hayashi T."/>
            <person name="Sahin N."/>
            <person name="Tani A."/>
        </authorList>
    </citation>
    <scope>NUCLEOTIDE SEQUENCE</scope>
    <source>
        <strain evidence="1">NBRC 15689</strain>
    </source>
</reference>
<comment type="caution">
    <text evidence="1">The sequence shown here is derived from an EMBL/GenBank/DDBJ whole genome shotgun (WGS) entry which is preliminary data.</text>
</comment>